<sequence>MQLTFILIYRYFTSEHT</sequence>
<reference evidence="1" key="1">
    <citation type="submission" date="2018-02" db="EMBL/GenBank/DDBJ databases">
        <title>Rhizophora mucronata_Transcriptome.</title>
        <authorList>
            <person name="Meera S.P."/>
            <person name="Sreeshan A."/>
            <person name="Augustine A."/>
        </authorList>
    </citation>
    <scope>NUCLEOTIDE SEQUENCE</scope>
    <source>
        <tissue evidence="1">Leaf</tissue>
    </source>
</reference>
<dbReference type="AlphaFoldDB" id="A0A2P2QR20"/>
<proteinExistence type="predicted"/>
<accession>A0A2P2QR20</accession>
<dbReference type="EMBL" id="GGEC01088939">
    <property type="protein sequence ID" value="MBX69423.1"/>
    <property type="molecule type" value="Transcribed_RNA"/>
</dbReference>
<organism evidence="1">
    <name type="scientific">Rhizophora mucronata</name>
    <name type="common">Asiatic mangrove</name>
    <dbReference type="NCBI Taxonomy" id="61149"/>
    <lineage>
        <taxon>Eukaryota</taxon>
        <taxon>Viridiplantae</taxon>
        <taxon>Streptophyta</taxon>
        <taxon>Embryophyta</taxon>
        <taxon>Tracheophyta</taxon>
        <taxon>Spermatophyta</taxon>
        <taxon>Magnoliopsida</taxon>
        <taxon>eudicotyledons</taxon>
        <taxon>Gunneridae</taxon>
        <taxon>Pentapetalae</taxon>
        <taxon>rosids</taxon>
        <taxon>fabids</taxon>
        <taxon>Malpighiales</taxon>
        <taxon>Rhizophoraceae</taxon>
        <taxon>Rhizophora</taxon>
    </lineage>
</organism>
<protein>
    <submittedName>
        <fullName evidence="1">Uncharacterized protein</fullName>
    </submittedName>
</protein>
<name>A0A2P2QR20_RHIMU</name>
<evidence type="ECO:0000313" key="1">
    <source>
        <dbReference type="EMBL" id="MBX69423.1"/>
    </source>
</evidence>